<accession>A0A1G4AV42</accession>
<dbReference type="EMBL" id="MJBS01000132">
    <property type="protein sequence ID" value="OHE92966.1"/>
    <property type="molecule type" value="Genomic_DNA"/>
</dbReference>
<keyword evidence="3" id="KW-1185">Reference proteome</keyword>
<sequence length="122" mass="13253">MNQSDLLVYDVIPKTPSPLVSPRLRSSRSLAQLEPADRIQRPGGDGGIATQRGALRFINSDPGNSRPGPSRNGPSVPEQAFRTKNLTIKSHVGFATPPRPQQLPIISATSRGWQIFRPSVCD</sequence>
<protein>
    <submittedName>
        <fullName evidence="2">Uncharacterized protein</fullName>
    </submittedName>
</protein>
<dbReference type="Proteomes" id="UP000176998">
    <property type="component" value="Unassembled WGS sequence"/>
</dbReference>
<evidence type="ECO:0000256" key="1">
    <source>
        <dbReference type="SAM" id="MobiDB-lite"/>
    </source>
</evidence>
<reference evidence="2 3" key="1">
    <citation type="submission" date="2016-09" db="EMBL/GenBank/DDBJ databases">
        <authorList>
            <person name="Capua I."/>
            <person name="De Benedictis P."/>
            <person name="Joannis T."/>
            <person name="Lombin L.H."/>
            <person name="Cattoli G."/>
        </authorList>
    </citation>
    <scope>NUCLEOTIDE SEQUENCE [LARGE SCALE GENOMIC DNA]</scope>
    <source>
        <strain evidence="2 3">IMI 309357</strain>
    </source>
</reference>
<name>A0A1G4AV42_9PEZI</name>
<comment type="caution">
    <text evidence="2">The sequence shown here is derived from an EMBL/GenBank/DDBJ whole genome shotgun (WGS) entry which is preliminary data.</text>
</comment>
<gene>
    <name evidence="2" type="ORF">CORC01_11759</name>
</gene>
<dbReference type="RefSeq" id="XP_022470134.1">
    <property type="nucleotide sequence ID" value="XM_022623381.1"/>
</dbReference>
<dbReference type="AlphaFoldDB" id="A0A1G4AV42"/>
<evidence type="ECO:0000313" key="3">
    <source>
        <dbReference type="Proteomes" id="UP000176998"/>
    </source>
</evidence>
<proteinExistence type="predicted"/>
<feature type="region of interest" description="Disordered" evidence="1">
    <location>
        <begin position="15"/>
        <end position="80"/>
    </location>
</feature>
<organism evidence="2 3">
    <name type="scientific">Colletotrichum orchidophilum</name>
    <dbReference type="NCBI Taxonomy" id="1209926"/>
    <lineage>
        <taxon>Eukaryota</taxon>
        <taxon>Fungi</taxon>
        <taxon>Dikarya</taxon>
        <taxon>Ascomycota</taxon>
        <taxon>Pezizomycotina</taxon>
        <taxon>Sordariomycetes</taxon>
        <taxon>Hypocreomycetidae</taxon>
        <taxon>Glomerellales</taxon>
        <taxon>Glomerellaceae</taxon>
        <taxon>Colletotrichum</taxon>
    </lineage>
</organism>
<dbReference type="GeneID" id="34564891"/>
<feature type="compositionally biased region" description="Low complexity" evidence="1">
    <location>
        <begin position="17"/>
        <end position="30"/>
    </location>
</feature>
<evidence type="ECO:0000313" key="2">
    <source>
        <dbReference type="EMBL" id="OHE92966.1"/>
    </source>
</evidence>